<accession>A0A5E4NQ78</accession>
<organism evidence="1 2">
    <name type="scientific">Cinara cedri</name>
    <dbReference type="NCBI Taxonomy" id="506608"/>
    <lineage>
        <taxon>Eukaryota</taxon>
        <taxon>Metazoa</taxon>
        <taxon>Ecdysozoa</taxon>
        <taxon>Arthropoda</taxon>
        <taxon>Hexapoda</taxon>
        <taxon>Insecta</taxon>
        <taxon>Pterygota</taxon>
        <taxon>Neoptera</taxon>
        <taxon>Paraneoptera</taxon>
        <taxon>Hemiptera</taxon>
        <taxon>Sternorrhyncha</taxon>
        <taxon>Aphidomorpha</taxon>
        <taxon>Aphidoidea</taxon>
        <taxon>Aphididae</taxon>
        <taxon>Lachninae</taxon>
        <taxon>Cinara</taxon>
    </lineage>
</organism>
<keyword evidence="2" id="KW-1185">Reference proteome</keyword>
<protein>
    <submittedName>
        <fullName evidence="1">Uncharacterized protein</fullName>
    </submittedName>
</protein>
<dbReference type="AlphaFoldDB" id="A0A5E4NQ78"/>
<sequence length="109" mass="11805">MRFPVHHCMLQNSTRYDSTRGGMTGAGGTHIIPGTLAQYVGRHYTTQVMPALGYSIPALTWVQQNMMRPAPPHHSTQIDMIPQADPGAVQYGSIVSQLATDTSALQIGN</sequence>
<dbReference type="EMBL" id="CABPRJ010002386">
    <property type="protein sequence ID" value="VVC44766.1"/>
    <property type="molecule type" value="Genomic_DNA"/>
</dbReference>
<dbReference type="OrthoDB" id="271725at2759"/>
<dbReference type="Proteomes" id="UP000325440">
    <property type="component" value="Unassembled WGS sequence"/>
</dbReference>
<reference evidence="1 2" key="1">
    <citation type="submission" date="2019-08" db="EMBL/GenBank/DDBJ databases">
        <authorList>
            <person name="Alioto T."/>
            <person name="Alioto T."/>
            <person name="Gomez Garrido J."/>
        </authorList>
    </citation>
    <scope>NUCLEOTIDE SEQUENCE [LARGE SCALE GENOMIC DNA]</scope>
</reference>
<name>A0A5E4NQ78_9HEMI</name>
<evidence type="ECO:0000313" key="1">
    <source>
        <dbReference type="EMBL" id="VVC44766.1"/>
    </source>
</evidence>
<proteinExistence type="predicted"/>
<evidence type="ECO:0000313" key="2">
    <source>
        <dbReference type="Proteomes" id="UP000325440"/>
    </source>
</evidence>
<gene>
    <name evidence="1" type="ORF">CINCED_3A007900</name>
</gene>